<accession>A0AB38TZE2</accession>
<evidence type="ECO:0000256" key="1">
    <source>
        <dbReference type="SAM" id="MobiDB-lite"/>
    </source>
</evidence>
<sequence>MQSNATGPPFSTDTTPAIPEPRRRLTATSLPSIDRAGAAAAEPIVTAGSMQHPDRPSMPLRKTSDQGTPFSETPGNVSSRFGKQLNKLLRNRPEHDGKLAI</sequence>
<dbReference type="RefSeq" id="WP_186059427.1">
    <property type="nucleotide sequence ID" value="NZ_CADEWN010000001.1"/>
</dbReference>
<evidence type="ECO:0000313" key="2">
    <source>
        <dbReference type="EMBL" id="UWX73131.1"/>
    </source>
</evidence>
<organism evidence="2 3">
    <name type="scientific">Burkholderia gladioli</name>
    <name type="common">Pseudomonas marginata</name>
    <name type="synonym">Phytomonas marginata</name>
    <dbReference type="NCBI Taxonomy" id="28095"/>
    <lineage>
        <taxon>Bacteria</taxon>
        <taxon>Pseudomonadati</taxon>
        <taxon>Pseudomonadota</taxon>
        <taxon>Betaproteobacteria</taxon>
        <taxon>Burkholderiales</taxon>
        <taxon>Burkholderiaceae</taxon>
        <taxon>Burkholderia</taxon>
    </lineage>
</organism>
<feature type="compositionally biased region" description="Polar residues" evidence="1">
    <location>
        <begin position="65"/>
        <end position="81"/>
    </location>
</feature>
<reference evidence="2" key="1">
    <citation type="submission" date="2022-09" db="EMBL/GenBank/DDBJ databases">
        <title>Genomic of Burkholderia gladioli.</title>
        <authorList>
            <person name="Wu H."/>
        </authorList>
    </citation>
    <scope>NUCLEOTIDE SEQUENCE</scope>
    <source>
        <strain evidence="2">ZN-S4</strain>
    </source>
</reference>
<feature type="compositionally biased region" description="Polar residues" evidence="1">
    <location>
        <begin position="1"/>
        <end position="15"/>
    </location>
</feature>
<protein>
    <submittedName>
        <fullName evidence="2">Uncharacterized protein</fullName>
    </submittedName>
</protein>
<proteinExistence type="predicted"/>
<feature type="region of interest" description="Disordered" evidence="1">
    <location>
        <begin position="1"/>
        <end position="101"/>
    </location>
</feature>
<feature type="compositionally biased region" description="Basic and acidic residues" evidence="1">
    <location>
        <begin position="91"/>
        <end position="101"/>
    </location>
</feature>
<evidence type="ECO:0000313" key="3">
    <source>
        <dbReference type="Proteomes" id="UP001059745"/>
    </source>
</evidence>
<dbReference type="Proteomes" id="UP001059745">
    <property type="component" value="Chromosome 2"/>
</dbReference>
<dbReference type="AlphaFoldDB" id="A0AB38TZE2"/>
<gene>
    <name evidence="2" type="ORF">NYZ96_32545</name>
</gene>
<name>A0AB38TZE2_BURGA</name>
<dbReference type="EMBL" id="CP104215">
    <property type="protein sequence ID" value="UWX73131.1"/>
    <property type="molecule type" value="Genomic_DNA"/>
</dbReference>